<dbReference type="InterPro" id="IPR050983">
    <property type="entry name" value="GST_Omega/HSP26"/>
</dbReference>
<dbReference type="SUPFAM" id="SSF47616">
    <property type="entry name" value="GST C-terminal domain-like"/>
    <property type="match status" value="1"/>
</dbReference>
<feature type="domain" description="GST N-terminal" evidence="1">
    <location>
        <begin position="3"/>
        <end position="94"/>
    </location>
</feature>
<name>A0A067PFS3_9AGAM</name>
<evidence type="ECO:0000259" key="1">
    <source>
        <dbReference type="PROSITE" id="PS50404"/>
    </source>
</evidence>
<dbReference type="GO" id="GO:0005737">
    <property type="term" value="C:cytoplasm"/>
    <property type="evidence" value="ECO:0007669"/>
    <property type="project" value="TreeGrafter"/>
</dbReference>
<protein>
    <recommendedName>
        <fullName evidence="1">GST N-terminal domain-containing protein</fullName>
    </recommendedName>
</protein>
<dbReference type="CDD" id="cd00570">
    <property type="entry name" value="GST_N_family"/>
    <property type="match status" value="1"/>
</dbReference>
<gene>
    <name evidence="2" type="ORF">JAAARDRAFT_422719</name>
</gene>
<accession>A0A067PFS3</accession>
<dbReference type="SFLD" id="SFLDS00019">
    <property type="entry name" value="Glutathione_Transferase_(cytos"/>
    <property type="match status" value="1"/>
</dbReference>
<dbReference type="PROSITE" id="PS50404">
    <property type="entry name" value="GST_NTER"/>
    <property type="match status" value="1"/>
</dbReference>
<dbReference type="STRING" id="933084.A0A067PFS3"/>
<evidence type="ECO:0000313" key="2">
    <source>
        <dbReference type="EMBL" id="KDQ53763.1"/>
    </source>
</evidence>
<keyword evidence="3" id="KW-1185">Reference proteome</keyword>
<sequence>MVETITLYTAKASPYAQRVELALEESGAKYEKFEVDLHNKPEWYAPKVNPTGKVPAIAYGGPPVSPSQPSPESTKLAESLVLLEFVADLFPASHLLPKSPVQRAKARFFIDAVSTKFLPKFLGFVVRGEAEGGEALYNAIEELQALIEGKYALGDEWSSADAAFTPFLARLELSLRKDLGSFKEGEGTKLLGRLKEGTKFEVIWKYFENVTQRESFKKTFDEVRHPVAKLLLLSSRCSLFLAIGLFGLGL</sequence>
<dbReference type="PANTHER" id="PTHR43968:SF6">
    <property type="entry name" value="GLUTATHIONE S-TRANSFERASE OMEGA"/>
    <property type="match status" value="1"/>
</dbReference>
<dbReference type="EMBL" id="KL197732">
    <property type="protein sequence ID" value="KDQ53763.1"/>
    <property type="molecule type" value="Genomic_DNA"/>
</dbReference>
<organism evidence="2 3">
    <name type="scientific">Jaapia argillacea MUCL 33604</name>
    <dbReference type="NCBI Taxonomy" id="933084"/>
    <lineage>
        <taxon>Eukaryota</taxon>
        <taxon>Fungi</taxon>
        <taxon>Dikarya</taxon>
        <taxon>Basidiomycota</taxon>
        <taxon>Agaricomycotina</taxon>
        <taxon>Agaricomycetes</taxon>
        <taxon>Agaricomycetidae</taxon>
        <taxon>Jaapiales</taxon>
        <taxon>Jaapiaceae</taxon>
        <taxon>Jaapia</taxon>
    </lineage>
</organism>
<dbReference type="SUPFAM" id="SSF52833">
    <property type="entry name" value="Thioredoxin-like"/>
    <property type="match status" value="1"/>
</dbReference>
<dbReference type="Gene3D" id="3.40.30.10">
    <property type="entry name" value="Glutaredoxin"/>
    <property type="match status" value="1"/>
</dbReference>
<dbReference type="Pfam" id="PF13417">
    <property type="entry name" value="GST_N_3"/>
    <property type="match status" value="1"/>
</dbReference>
<dbReference type="CDD" id="cd00299">
    <property type="entry name" value="GST_C_family"/>
    <property type="match status" value="1"/>
</dbReference>
<dbReference type="InterPro" id="IPR004045">
    <property type="entry name" value="Glutathione_S-Trfase_N"/>
</dbReference>
<proteinExistence type="predicted"/>
<dbReference type="InterPro" id="IPR036249">
    <property type="entry name" value="Thioredoxin-like_sf"/>
</dbReference>
<dbReference type="InParanoid" id="A0A067PFS3"/>
<evidence type="ECO:0000313" key="3">
    <source>
        <dbReference type="Proteomes" id="UP000027265"/>
    </source>
</evidence>
<dbReference type="Gene3D" id="1.20.1050.10">
    <property type="match status" value="1"/>
</dbReference>
<dbReference type="OrthoDB" id="202840at2759"/>
<dbReference type="Proteomes" id="UP000027265">
    <property type="component" value="Unassembled WGS sequence"/>
</dbReference>
<dbReference type="PANTHER" id="PTHR43968">
    <property type="match status" value="1"/>
</dbReference>
<dbReference type="SFLD" id="SFLDG00358">
    <property type="entry name" value="Main_(cytGST)"/>
    <property type="match status" value="1"/>
</dbReference>
<reference evidence="3" key="1">
    <citation type="journal article" date="2014" name="Proc. Natl. Acad. Sci. U.S.A.">
        <title>Extensive sampling of basidiomycete genomes demonstrates inadequacy of the white-rot/brown-rot paradigm for wood decay fungi.</title>
        <authorList>
            <person name="Riley R."/>
            <person name="Salamov A.A."/>
            <person name="Brown D.W."/>
            <person name="Nagy L.G."/>
            <person name="Floudas D."/>
            <person name="Held B.W."/>
            <person name="Levasseur A."/>
            <person name="Lombard V."/>
            <person name="Morin E."/>
            <person name="Otillar R."/>
            <person name="Lindquist E.A."/>
            <person name="Sun H."/>
            <person name="LaButti K.M."/>
            <person name="Schmutz J."/>
            <person name="Jabbour D."/>
            <person name="Luo H."/>
            <person name="Baker S.E."/>
            <person name="Pisabarro A.G."/>
            <person name="Walton J.D."/>
            <person name="Blanchette R.A."/>
            <person name="Henrissat B."/>
            <person name="Martin F."/>
            <person name="Cullen D."/>
            <person name="Hibbett D.S."/>
            <person name="Grigoriev I.V."/>
        </authorList>
    </citation>
    <scope>NUCLEOTIDE SEQUENCE [LARGE SCALE GENOMIC DNA]</scope>
    <source>
        <strain evidence="3">MUCL 33604</strain>
    </source>
</reference>
<dbReference type="HOGENOM" id="CLU_066075_0_0_1"/>
<dbReference type="AlphaFoldDB" id="A0A067PFS3"/>
<dbReference type="InterPro" id="IPR036282">
    <property type="entry name" value="Glutathione-S-Trfase_C_sf"/>
</dbReference>
<dbReference type="InterPro" id="IPR040079">
    <property type="entry name" value="Glutathione_S-Trfase"/>
</dbReference>